<dbReference type="AlphaFoldDB" id="A0A812S2Q0"/>
<dbReference type="GO" id="GO:1990904">
    <property type="term" value="C:ribonucleoprotein complex"/>
    <property type="evidence" value="ECO:0007669"/>
    <property type="project" value="UniProtKB-KW"/>
</dbReference>
<reference evidence="4" key="1">
    <citation type="submission" date="2021-02" db="EMBL/GenBank/DDBJ databases">
        <authorList>
            <person name="Dougan E. K."/>
            <person name="Rhodes N."/>
            <person name="Thang M."/>
            <person name="Chan C."/>
        </authorList>
    </citation>
    <scope>NUCLEOTIDE SEQUENCE</scope>
</reference>
<dbReference type="InterPro" id="IPR047873">
    <property type="entry name" value="Ribosomal_uL16"/>
</dbReference>
<evidence type="ECO:0000256" key="2">
    <source>
        <dbReference type="ARBA" id="ARBA00022980"/>
    </source>
</evidence>
<proteinExistence type="inferred from homology"/>
<dbReference type="PIRSF" id="PIRSF005590">
    <property type="entry name" value="Ribosomal_L10"/>
    <property type="match status" value="1"/>
</dbReference>
<dbReference type="GO" id="GO:0006412">
    <property type="term" value="P:translation"/>
    <property type="evidence" value="ECO:0007669"/>
    <property type="project" value="InterPro"/>
</dbReference>
<comment type="similarity">
    <text evidence="1">Belongs to the universal ribosomal protein uL16 family.</text>
</comment>
<dbReference type="PANTHER" id="PTHR11726">
    <property type="entry name" value="60S RIBOSOMAL PROTEIN L10"/>
    <property type="match status" value="1"/>
</dbReference>
<keyword evidence="2" id="KW-0689">Ribosomal protein</keyword>
<organism evidence="4 5">
    <name type="scientific">Symbiodinium necroappetens</name>
    <dbReference type="NCBI Taxonomy" id="1628268"/>
    <lineage>
        <taxon>Eukaryota</taxon>
        <taxon>Sar</taxon>
        <taxon>Alveolata</taxon>
        <taxon>Dinophyceae</taxon>
        <taxon>Suessiales</taxon>
        <taxon>Symbiodiniaceae</taxon>
        <taxon>Symbiodinium</taxon>
    </lineage>
</organism>
<dbReference type="FunFam" id="3.90.1170.10:FF:000002">
    <property type="entry name" value="60S ribosomal protein L10"/>
    <property type="match status" value="1"/>
</dbReference>
<dbReference type="CDD" id="cd01433">
    <property type="entry name" value="Ribosomal_L16_L10e"/>
    <property type="match status" value="1"/>
</dbReference>
<dbReference type="Proteomes" id="UP000601435">
    <property type="component" value="Unassembled WGS sequence"/>
</dbReference>
<evidence type="ECO:0000313" key="5">
    <source>
        <dbReference type="Proteomes" id="UP000601435"/>
    </source>
</evidence>
<dbReference type="InterPro" id="IPR001197">
    <property type="entry name" value="Ribosomal_uL16_euk_arch"/>
</dbReference>
<comment type="caution">
    <text evidence="4">The sequence shown here is derived from an EMBL/GenBank/DDBJ whole genome shotgun (WGS) entry which is preliminary data.</text>
</comment>
<gene>
    <name evidence="4" type="primary">rpl10</name>
    <name evidence="4" type="ORF">SNEC2469_LOCUS12886</name>
</gene>
<dbReference type="EMBL" id="CAJNJA010020498">
    <property type="protein sequence ID" value="CAE7460826.1"/>
    <property type="molecule type" value="Genomic_DNA"/>
</dbReference>
<dbReference type="NCBIfam" id="TIGR00279">
    <property type="entry name" value="uL16_euk_arch"/>
    <property type="match status" value="1"/>
</dbReference>
<evidence type="ECO:0000256" key="3">
    <source>
        <dbReference type="ARBA" id="ARBA00023274"/>
    </source>
</evidence>
<dbReference type="OrthoDB" id="10258869at2759"/>
<dbReference type="Pfam" id="PF00252">
    <property type="entry name" value="Ribosomal_L16"/>
    <property type="match status" value="1"/>
</dbReference>
<accession>A0A812S2Q0</accession>
<dbReference type="InterPro" id="IPR016180">
    <property type="entry name" value="Ribosomal_uL16_dom"/>
</dbReference>
<sequence length="215" mass="24601">MGRRPAKCYRYNKNKPYPKTRYCRGVPDPKIRIFDVGKKKMPCDEYPASAHLVCDEDQQLTSEALEAARIAVNKYMITNAGRDFFHIRMRPHPFNVLRINKTLSCAGADRLSSGMRGAFGKPYGTAARVDIGQVLISVRTKDEKIQIAVEALRRAKFKFAGRQKVHISSKFGFTRFTRKEYTNYKAQGRLIPDGTNVRWLSSRGPLWRLIGRENA</sequence>
<keyword evidence="3" id="KW-0687">Ribonucleoprotein</keyword>
<dbReference type="GO" id="GO:0003735">
    <property type="term" value="F:structural constituent of ribosome"/>
    <property type="evidence" value="ECO:0007669"/>
    <property type="project" value="InterPro"/>
</dbReference>
<dbReference type="SUPFAM" id="SSF54686">
    <property type="entry name" value="Ribosomal protein L16p/L10e"/>
    <property type="match status" value="1"/>
</dbReference>
<dbReference type="NCBIfam" id="NF003239">
    <property type="entry name" value="PRK04199.1-4"/>
    <property type="match status" value="1"/>
</dbReference>
<dbReference type="InterPro" id="IPR018255">
    <property type="entry name" value="Ribosomal_uL16_CS_euk_arc"/>
</dbReference>
<name>A0A812S2Q0_9DINO</name>
<protein>
    <submittedName>
        <fullName evidence="4">Rpl10 protein</fullName>
    </submittedName>
</protein>
<dbReference type="PROSITE" id="PS01257">
    <property type="entry name" value="RIBOSOMAL_L10E"/>
    <property type="match status" value="1"/>
</dbReference>
<evidence type="ECO:0000313" key="4">
    <source>
        <dbReference type="EMBL" id="CAE7460826.1"/>
    </source>
</evidence>
<keyword evidence="5" id="KW-1185">Reference proteome</keyword>
<dbReference type="InterPro" id="IPR036920">
    <property type="entry name" value="Ribosomal_uL16_sf"/>
</dbReference>
<dbReference type="Gene3D" id="3.90.1170.10">
    <property type="entry name" value="Ribosomal protein L10e/L16"/>
    <property type="match status" value="1"/>
</dbReference>
<evidence type="ECO:0000256" key="1">
    <source>
        <dbReference type="ARBA" id="ARBA00008931"/>
    </source>
</evidence>
<dbReference type="GO" id="GO:0005840">
    <property type="term" value="C:ribosome"/>
    <property type="evidence" value="ECO:0007669"/>
    <property type="project" value="UniProtKB-KW"/>
</dbReference>